<feature type="region of interest" description="Disordered" evidence="1">
    <location>
        <begin position="906"/>
        <end position="930"/>
    </location>
</feature>
<evidence type="ECO:0000313" key="3">
    <source>
        <dbReference type="Proteomes" id="UP000674318"/>
    </source>
</evidence>
<gene>
    <name evidence="2" type="ORF">JKF63_03588</name>
</gene>
<dbReference type="Proteomes" id="UP000674318">
    <property type="component" value="Chromosome 28"/>
</dbReference>
<feature type="region of interest" description="Disordered" evidence="1">
    <location>
        <begin position="760"/>
        <end position="793"/>
    </location>
</feature>
<feature type="compositionally biased region" description="Basic and acidic residues" evidence="1">
    <location>
        <begin position="828"/>
        <end position="841"/>
    </location>
</feature>
<feature type="compositionally biased region" description="Basic and acidic residues" evidence="1">
    <location>
        <begin position="779"/>
        <end position="792"/>
    </location>
</feature>
<evidence type="ECO:0000256" key="1">
    <source>
        <dbReference type="SAM" id="MobiDB-lite"/>
    </source>
</evidence>
<dbReference type="PANTHER" id="PTHR35614">
    <property type="match status" value="1"/>
</dbReference>
<protein>
    <submittedName>
        <fullName evidence="2">Uncharacterized protein</fullName>
    </submittedName>
</protein>
<dbReference type="RefSeq" id="XP_067755828.1">
    <property type="nucleotide sequence ID" value="XM_067899589.1"/>
</dbReference>
<comment type="caution">
    <text evidence="2">The sequence shown here is derived from an EMBL/GenBank/DDBJ whole genome shotgun (WGS) entry which is preliminary data.</text>
</comment>
<feature type="region of interest" description="Disordered" evidence="1">
    <location>
        <begin position="963"/>
        <end position="983"/>
    </location>
</feature>
<dbReference type="OrthoDB" id="265315at2759"/>
<dbReference type="KEGG" id="phet:94289666"/>
<keyword evidence="3" id="KW-1185">Reference proteome</keyword>
<feature type="compositionally biased region" description="Basic and acidic residues" evidence="1">
    <location>
        <begin position="351"/>
        <end position="370"/>
    </location>
</feature>
<feature type="region of interest" description="Disordered" evidence="1">
    <location>
        <begin position="336"/>
        <end position="371"/>
    </location>
</feature>
<proteinExistence type="predicted"/>
<reference evidence="2 3" key="1">
    <citation type="submission" date="2021-02" db="EMBL/GenBank/DDBJ databases">
        <title>Porcisia hertigi Genome sequencing and assembly.</title>
        <authorList>
            <person name="Almutairi H."/>
            <person name="Gatherer D."/>
        </authorList>
    </citation>
    <scope>NUCLEOTIDE SEQUENCE [LARGE SCALE GENOMIC DNA]</scope>
    <source>
        <strain evidence="2 3">C119</strain>
    </source>
</reference>
<evidence type="ECO:0000313" key="2">
    <source>
        <dbReference type="EMBL" id="KAG5500494.1"/>
    </source>
</evidence>
<name>A0A836L6U6_9TRYP</name>
<dbReference type="PANTHER" id="PTHR35614:SF6">
    <property type="match status" value="1"/>
</dbReference>
<dbReference type="GeneID" id="94289666"/>
<feature type="region of interest" description="Disordered" evidence="1">
    <location>
        <begin position="1256"/>
        <end position="1278"/>
    </location>
</feature>
<organism evidence="2 3">
    <name type="scientific">Porcisia hertigi</name>
    <dbReference type="NCBI Taxonomy" id="2761500"/>
    <lineage>
        <taxon>Eukaryota</taxon>
        <taxon>Discoba</taxon>
        <taxon>Euglenozoa</taxon>
        <taxon>Kinetoplastea</taxon>
        <taxon>Metakinetoplastina</taxon>
        <taxon>Trypanosomatida</taxon>
        <taxon>Trypanosomatidae</taxon>
        <taxon>Leishmaniinae</taxon>
        <taxon>Porcisia</taxon>
    </lineage>
</organism>
<feature type="compositionally biased region" description="Low complexity" evidence="1">
    <location>
        <begin position="966"/>
        <end position="981"/>
    </location>
</feature>
<feature type="compositionally biased region" description="Low complexity" evidence="1">
    <location>
        <begin position="1109"/>
        <end position="1122"/>
    </location>
</feature>
<feature type="region of interest" description="Disordered" evidence="1">
    <location>
        <begin position="1324"/>
        <end position="1346"/>
    </location>
</feature>
<feature type="region of interest" description="Disordered" evidence="1">
    <location>
        <begin position="807"/>
        <end position="843"/>
    </location>
</feature>
<sequence>MGGAPSRETLVRHIVRSPCAGGGSTVSTAGRCAAGDLANASDSSIHAPTATPQQSEIILIPLITDYFFSCTCPLFRQLLSVRREPHVAYYYRDARSTASEQTVVQDHIGSDKDLYDLYMSLSEQRLVETDNELIALSRAGRVVSPVPCAVAFVYHASNTIASAATTADAGATTTDASTSNTTGGGTKKCSAKGYAYRHGRASGTSASNEYMTIENTVRLPNVNLRVRIFGFIGDTRFCPASMQLSQAIKLPICLTIYLSKSAGGNHRAQVTLLAAHTYIAQMQALGILRPHDQALRLSGAVMQRSMVQRDLNTNTAGSDTDPLAALRFGEAGSAADAYRDPYTDPYDDDLSAARDPYDNTDGHRDDEKRQSPLAMAHVAPGGGSAMYLKGLGTTPTLAAEDVVKEPALRRPIEIFIHRADVPALCYLRELRALMGQKPTEAAALAPEKTAQERTSSFHESFAAPPTATALLSLDDRNEEEVVGDVHVASAKGNTSSQVCCAVTRSCRVTATHSHASISAVETHSGCGGVGVDTESLRHRIQTVICAEELRGSVASDSAGHILLWASGFYTNHFKQLVGSEAAKLRRELAKRNMTESPLDGMLSLADEEPRLPKVTPKVGDVWIPPCEAYVDAHGADDGGRDWAKVAAGTVLRYVRPPASAPSDPASGGFWRVSSNEFAEDILLSLCRQACQASRRASPTDSHWLVNRKTGALEGLGMGFLIWRELCSGQVVLYGTTPEFLKKWIQSGADVAEAYRNHVDQLPQGNKERTAAETMPGDATFERDGDAEAERRSFSKATAITTAVSCGLRGFNKRNPSPDMSSASSVDSRSGRSDGRRSEESHPSSMALYSAHGGFISARAQAMSISLPETSKERGNHADNGSTPKRVCTDDPTHASSLVTSSIVVNSLAQPRGSPEASHGETGLRQSSSASVEHLRFSIPAAPRSLIYARTPSLSALGTPKSYSKMSLSATSTGSQSSASISCRPPSRHMLLPSDTSGFWIGPPSASPAADTDAPPLNVVVRQRHKTSRTPLASATYSAPSLCASELHSRSPYFRTPRGVPSMLPAGAQSNLTGSYFGAFSEYSAQVTTDTVDSQARGSMPVRVSATWKSSSEGGSFQQGGHSPTSVKQSRSLLCTDGALLSRSRSWHGAAGLGDAPRPPARRSAAIVVESGDRTGIMPGSSFQAATSAKWTTTSTAQPSSMRGASITFASGSASSAHSRHAFLVHSSRCAEPRQPVAGGSSSLSAAEPLESRICANGSQRRGEESLCPPPTLSTAGSDARGANVLVQSLARQSGAGAVREDCGDVFTAGTPCCTPAVATVRMPVSPHSGGVETGALRSDDSNTVHTPRPCEVVNSAKSSVGSGKYRWDWRGISWTA</sequence>
<dbReference type="EMBL" id="JAFJZO010000028">
    <property type="protein sequence ID" value="KAG5500494.1"/>
    <property type="molecule type" value="Genomic_DNA"/>
</dbReference>
<feature type="region of interest" description="Disordered" evidence="1">
    <location>
        <begin position="869"/>
        <end position="892"/>
    </location>
</feature>
<feature type="region of interest" description="Disordered" evidence="1">
    <location>
        <begin position="1102"/>
        <end position="1128"/>
    </location>
</feature>
<accession>A0A836L6U6</accession>